<gene>
    <name evidence="1" type="ORF">FOT63_18575</name>
</gene>
<dbReference type="Pfam" id="PF06528">
    <property type="entry name" value="Phage_P2_GpE"/>
    <property type="match status" value="1"/>
</dbReference>
<dbReference type="InterPro" id="IPR009493">
    <property type="entry name" value="P2_GpE"/>
</dbReference>
<dbReference type="AlphaFoldDB" id="A0A9X9G1K6"/>
<dbReference type="Proteomes" id="UP000321307">
    <property type="component" value="Unassembled WGS sequence"/>
</dbReference>
<reference evidence="1 2" key="1">
    <citation type="submission" date="2019-07" db="EMBL/GenBank/DDBJ databases">
        <title>Serratia strains were isolated from fresh produce.</title>
        <authorList>
            <person name="Cho G.-S."/>
            <person name="Stein M."/>
            <person name="Lee W."/>
            <person name="Suh S.H."/>
            <person name="Franz C.M.A.P."/>
        </authorList>
    </citation>
    <scope>NUCLEOTIDE SEQUENCE [LARGE SCALE GENOMIC DNA]</scope>
    <source>
        <strain evidence="1 2">S17</strain>
    </source>
</reference>
<evidence type="ECO:0000313" key="1">
    <source>
        <dbReference type="EMBL" id="TXE26940.1"/>
    </source>
</evidence>
<organism evidence="1 2">
    <name type="scientific">Serratia ureilytica</name>
    <dbReference type="NCBI Taxonomy" id="300181"/>
    <lineage>
        <taxon>Bacteria</taxon>
        <taxon>Pseudomonadati</taxon>
        <taxon>Pseudomonadota</taxon>
        <taxon>Gammaproteobacteria</taxon>
        <taxon>Enterobacterales</taxon>
        <taxon>Yersiniaceae</taxon>
        <taxon>Serratia</taxon>
    </lineage>
</organism>
<dbReference type="EMBL" id="VOUP01000012">
    <property type="protein sequence ID" value="TXE26940.1"/>
    <property type="molecule type" value="Genomic_DNA"/>
</dbReference>
<name>A0A9X9G1K6_9GAMM</name>
<comment type="caution">
    <text evidence="1">The sequence shown here is derived from an EMBL/GenBank/DDBJ whole genome shotgun (WGS) entry which is preliminary data.</text>
</comment>
<sequence length="40" mass="4724">MADIAVTFHWTPDAMDRMPLSELLHWRYQALIRSGAKEHE</sequence>
<protein>
    <submittedName>
        <fullName evidence="1">GpE family phage tail protein</fullName>
    </submittedName>
</protein>
<accession>A0A9X9G1K6</accession>
<evidence type="ECO:0000313" key="2">
    <source>
        <dbReference type="Proteomes" id="UP000321307"/>
    </source>
</evidence>
<dbReference type="RefSeq" id="WP_147838709.1">
    <property type="nucleotide sequence ID" value="NZ_VOUP01000012.1"/>
</dbReference>
<proteinExistence type="predicted"/>